<evidence type="ECO:0000256" key="5">
    <source>
        <dbReference type="ARBA" id="ARBA00022989"/>
    </source>
</evidence>
<accession>A0A4Q2SYD9</accession>
<keyword evidence="4 8" id="KW-0812">Transmembrane</keyword>
<evidence type="ECO:0000256" key="4">
    <source>
        <dbReference type="ARBA" id="ARBA00022692"/>
    </source>
</evidence>
<feature type="transmembrane region" description="Helical" evidence="8">
    <location>
        <begin position="362"/>
        <end position="382"/>
    </location>
</feature>
<comment type="caution">
    <text evidence="10">The sequence shown here is derived from an EMBL/GenBank/DDBJ whole genome shotgun (WGS) entry which is preliminary data.</text>
</comment>
<dbReference type="Gene3D" id="1.20.1250.20">
    <property type="entry name" value="MFS general substrate transporter like domains"/>
    <property type="match status" value="1"/>
</dbReference>
<feature type="transmembrane region" description="Helical" evidence="8">
    <location>
        <begin position="229"/>
        <end position="249"/>
    </location>
</feature>
<reference evidence="10 11" key="1">
    <citation type="submission" date="2019-01" db="EMBL/GenBank/DDBJ databases">
        <title>Novel species of Nocardioides.</title>
        <authorList>
            <person name="Liu Q."/>
            <person name="X Y.-H."/>
        </authorList>
    </citation>
    <scope>NUCLEOTIDE SEQUENCE [LARGE SCALE GENOMIC DNA]</scope>
    <source>
        <strain evidence="10 11">HLT2-9</strain>
    </source>
</reference>
<evidence type="ECO:0000256" key="7">
    <source>
        <dbReference type="SAM" id="MobiDB-lite"/>
    </source>
</evidence>
<dbReference type="Proteomes" id="UP000291101">
    <property type="component" value="Unassembled WGS sequence"/>
</dbReference>
<dbReference type="CDD" id="cd17321">
    <property type="entry name" value="MFS_MMR_MDR_like"/>
    <property type="match status" value="1"/>
</dbReference>
<evidence type="ECO:0000313" key="10">
    <source>
        <dbReference type="EMBL" id="RYC09594.1"/>
    </source>
</evidence>
<feature type="transmembrane region" description="Helical" evidence="8">
    <location>
        <begin position="334"/>
        <end position="355"/>
    </location>
</feature>
<dbReference type="AlphaFoldDB" id="A0A4Q2SYD9"/>
<proteinExistence type="predicted"/>
<evidence type="ECO:0000256" key="6">
    <source>
        <dbReference type="ARBA" id="ARBA00023136"/>
    </source>
</evidence>
<feature type="transmembrane region" description="Helical" evidence="8">
    <location>
        <begin position="40"/>
        <end position="60"/>
    </location>
</feature>
<gene>
    <name evidence="10" type="ORF">EUA94_13660</name>
</gene>
<feature type="region of interest" description="Disordered" evidence="7">
    <location>
        <begin position="1"/>
        <end position="34"/>
    </location>
</feature>
<dbReference type="Gene3D" id="1.20.1720.10">
    <property type="entry name" value="Multidrug resistance protein D"/>
    <property type="match status" value="1"/>
</dbReference>
<feature type="transmembrane region" description="Helical" evidence="8">
    <location>
        <begin position="463"/>
        <end position="484"/>
    </location>
</feature>
<feature type="transmembrane region" description="Helical" evidence="8">
    <location>
        <begin position="394"/>
        <end position="417"/>
    </location>
</feature>
<feature type="transmembrane region" description="Helical" evidence="8">
    <location>
        <begin position="166"/>
        <end position="190"/>
    </location>
</feature>
<dbReference type="EMBL" id="SDWV01000013">
    <property type="protein sequence ID" value="RYC09594.1"/>
    <property type="molecule type" value="Genomic_DNA"/>
</dbReference>
<evidence type="ECO:0000256" key="2">
    <source>
        <dbReference type="ARBA" id="ARBA00022448"/>
    </source>
</evidence>
<keyword evidence="2" id="KW-0813">Transport</keyword>
<name>A0A4Q2SYD9_9ACTN</name>
<feature type="transmembrane region" description="Helical" evidence="8">
    <location>
        <begin position="80"/>
        <end position="100"/>
    </location>
</feature>
<evidence type="ECO:0000256" key="1">
    <source>
        <dbReference type="ARBA" id="ARBA00004651"/>
    </source>
</evidence>
<feature type="transmembrane region" description="Helical" evidence="8">
    <location>
        <begin position="196"/>
        <end position="217"/>
    </location>
</feature>
<comment type="subcellular location">
    <subcellularLocation>
        <location evidence="1">Cell membrane</location>
        <topology evidence="1">Multi-pass membrane protein</topology>
    </subcellularLocation>
</comment>
<feature type="transmembrane region" description="Helical" evidence="8">
    <location>
        <begin position="133"/>
        <end position="154"/>
    </location>
</feature>
<feature type="transmembrane region" description="Helical" evidence="8">
    <location>
        <begin position="297"/>
        <end position="322"/>
    </location>
</feature>
<dbReference type="InterPro" id="IPR036259">
    <property type="entry name" value="MFS_trans_sf"/>
</dbReference>
<keyword evidence="6 8" id="KW-0472">Membrane</keyword>
<organism evidence="10 11">
    <name type="scientific">Nocardioides zhouii</name>
    <dbReference type="NCBI Taxonomy" id="1168729"/>
    <lineage>
        <taxon>Bacteria</taxon>
        <taxon>Bacillati</taxon>
        <taxon>Actinomycetota</taxon>
        <taxon>Actinomycetes</taxon>
        <taxon>Propionibacteriales</taxon>
        <taxon>Nocardioidaceae</taxon>
        <taxon>Nocardioides</taxon>
    </lineage>
</organism>
<dbReference type="InterPro" id="IPR020846">
    <property type="entry name" value="MFS_dom"/>
</dbReference>
<dbReference type="SUPFAM" id="SSF103473">
    <property type="entry name" value="MFS general substrate transporter"/>
    <property type="match status" value="1"/>
</dbReference>
<sequence length="500" mass="50567">MSKTPARHGAAQAAPHDPHQPAPHAVTHGADDEDGPRRPWTVLAVALAAQILVVLDISVVNTALPTIGRDLNIEGGNLQWLVTAYVMMSGGGLLLGGRIADLLSRRGAFLTGLALFTAASLVSGFAGSTGELVAARAVQGLSAALLTPAALSLITTTYAGAQRRSALAMWGAVGSLGVAAGVLLGGAVTTWTSWQFIFWINGPIGALALLVGSRTIAKEKVARPRLADLDLPGAAAVIGGLVALTYALGATATHGWWSAHTVVAMAVSAVLLMAFLAIERRAAKPLFPPHVWKLDALVSGTAVMLGITGLLVGAVFLTSIFVQTVLGYSAMETGVAFLPFAFAITAGTVVARHLLAHLAPRVVAATGLVMTGAAAVLLSYAGTDADYAADLLPGLIIMGVGVGMVFVPVSVTSMAGIPSSHAGVASGFLMTGHEVGAALGVAVLSAVASTAGSLMTLDGATAAFSRGFTGAAVIAMVVAAYALWRMPAQRVTGGIGHMHH</sequence>
<evidence type="ECO:0000259" key="9">
    <source>
        <dbReference type="PROSITE" id="PS50850"/>
    </source>
</evidence>
<dbReference type="PANTHER" id="PTHR42718">
    <property type="entry name" value="MAJOR FACILITATOR SUPERFAMILY MULTIDRUG TRANSPORTER MFSC"/>
    <property type="match status" value="1"/>
</dbReference>
<feature type="domain" description="Major facilitator superfamily (MFS) profile" evidence="9">
    <location>
        <begin position="42"/>
        <end position="490"/>
    </location>
</feature>
<dbReference type="PANTHER" id="PTHR42718:SF46">
    <property type="entry name" value="BLR6921 PROTEIN"/>
    <property type="match status" value="1"/>
</dbReference>
<dbReference type="InterPro" id="IPR011701">
    <property type="entry name" value="MFS"/>
</dbReference>
<feature type="transmembrane region" description="Helical" evidence="8">
    <location>
        <begin position="255"/>
        <end position="276"/>
    </location>
</feature>
<dbReference type="PROSITE" id="PS50850">
    <property type="entry name" value="MFS"/>
    <property type="match status" value="1"/>
</dbReference>
<evidence type="ECO:0000313" key="11">
    <source>
        <dbReference type="Proteomes" id="UP000291101"/>
    </source>
</evidence>
<evidence type="ECO:0000256" key="8">
    <source>
        <dbReference type="SAM" id="Phobius"/>
    </source>
</evidence>
<keyword evidence="3" id="KW-1003">Cell membrane</keyword>
<dbReference type="GO" id="GO:0005886">
    <property type="term" value="C:plasma membrane"/>
    <property type="evidence" value="ECO:0007669"/>
    <property type="project" value="UniProtKB-SubCell"/>
</dbReference>
<keyword evidence="5 8" id="KW-1133">Transmembrane helix</keyword>
<dbReference type="Pfam" id="PF07690">
    <property type="entry name" value="MFS_1"/>
    <property type="match status" value="1"/>
</dbReference>
<protein>
    <submittedName>
        <fullName evidence="10">MFS transporter</fullName>
    </submittedName>
</protein>
<evidence type="ECO:0000256" key="3">
    <source>
        <dbReference type="ARBA" id="ARBA00022475"/>
    </source>
</evidence>
<dbReference type="GO" id="GO:0022857">
    <property type="term" value="F:transmembrane transporter activity"/>
    <property type="evidence" value="ECO:0007669"/>
    <property type="project" value="InterPro"/>
</dbReference>
<keyword evidence="11" id="KW-1185">Reference proteome</keyword>
<dbReference type="OrthoDB" id="7375466at2"/>
<dbReference type="RefSeq" id="WP_129427437.1">
    <property type="nucleotide sequence ID" value="NZ_SDWV01000013.1"/>
</dbReference>
<feature type="transmembrane region" description="Helical" evidence="8">
    <location>
        <begin position="107"/>
        <end position="127"/>
    </location>
</feature>